<gene>
    <name evidence="1" type="ORF">CHS0354_012793</name>
</gene>
<evidence type="ECO:0000313" key="1">
    <source>
        <dbReference type="EMBL" id="KAK3580263.1"/>
    </source>
</evidence>
<accession>A0AAE0RVE9</accession>
<reference evidence="1" key="3">
    <citation type="submission" date="2023-05" db="EMBL/GenBank/DDBJ databases">
        <authorList>
            <person name="Smith C.H."/>
        </authorList>
    </citation>
    <scope>NUCLEOTIDE SEQUENCE</scope>
    <source>
        <strain evidence="1">CHS0354</strain>
        <tissue evidence="1">Mantle</tissue>
    </source>
</reference>
<organism evidence="1 2">
    <name type="scientific">Potamilus streckersoni</name>
    <dbReference type="NCBI Taxonomy" id="2493646"/>
    <lineage>
        <taxon>Eukaryota</taxon>
        <taxon>Metazoa</taxon>
        <taxon>Spiralia</taxon>
        <taxon>Lophotrochozoa</taxon>
        <taxon>Mollusca</taxon>
        <taxon>Bivalvia</taxon>
        <taxon>Autobranchia</taxon>
        <taxon>Heteroconchia</taxon>
        <taxon>Palaeoheterodonta</taxon>
        <taxon>Unionida</taxon>
        <taxon>Unionoidea</taxon>
        <taxon>Unionidae</taxon>
        <taxon>Ambleminae</taxon>
        <taxon>Lampsilini</taxon>
        <taxon>Potamilus</taxon>
    </lineage>
</organism>
<dbReference type="AlphaFoldDB" id="A0AAE0RVE9"/>
<sequence length="59" mass="6832">MAFIKRDRGCLVSPESNMLRHQNGLNRVQQKRRISCSSDALPKIKCLLPFHFDISFNDV</sequence>
<reference evidence="1" key="2">
    <citation type="journal article" date="2021" name="Genome Biol. Evol.">
        <title>Developing a high-quality reference genome for a parasitic bivalve with doubly uniparental inheritance (Bivalvia: Unionida).</title>
        <authorList>
            <person name="Smith C.H."/>
        </authorList>
    </citation>
    <scope>NUCLEOTIDE SEQUENCE</scope>
    <source>
        <strain evidence="1">CHS0354</strain>
        <tissue evidence="1">Mantle</tissue>
    </source>
</reference>
<protein>
    <submittedName>
        <fullName evidence="1">Uncharacterized protein</fullName>
    </submittedName>
</protein>
<keyword evidence="2" id="KW-1185">Reference proteome</keyword>
<dbReference type="Proteomes" id="UP001195483">
    <property type="component" value="Unassembled WGS sequence"/>
</dbReference>
<comment type="caution">
    <text evidence="1">The sequence shown here is derived from an EMBL/GenBank/DDBJ whole genome shotgun (WGS) entry which is preliminary data.</text>
</comment>
<name>A0AAE0RVE9_9BIVA</name>
<reference evidence="1" key="1">
    <citation type="journal article" date="2021" name="Genome Biol. Evol.">
        <title>A High-Quality Reference Genome for a Parasitic Bivalve with Doubly Uniparental Inheritance (Bivalvia: Unionida).</title>
        <authorList>
            <person name="Smith C.H."/>
        </authorList>
    </citation>
    <scope>NUCLEOTIDE SEQUENCE</scope>
    <source>
        <strain evidence="1">CHS0354</strain>
    </source>
</reference>
<dbReference type="EMBL" id="JAEAOA010000769">
    <property type="protein sequence ID" value="KAK3580263.1"/>
    <property type="molecule type" value="Genomic_DNA"/>
</dbReference>
<proteinExistence type="predicted"/>
<evidence type="ECO:0000313" key="2">
    <source>
        <dbReference type="Proteomes" id="UP001195483"/>
    </source>
</evidence>